<sequence length="1201" mass="130327">MEKDILDISGEEEDYWLLKNTPMKCVTSFAGGNSGREKSYFDCSPLQIPRSNCTVPTRSPFSSIGRVTGNNSNIKQLSPSIDIGSVGKENTSGSNIELPKLSVERQQMKKKKRNAGFNLRKSLAWDRAFSTEEGVLDSAELSKITGNACQTGGDLLPSIQEEFRDSTSASKCTSVSPGLQALEENLFNDLPLNSKKREKKIVSGSLSKELSVSKVSTTKPDPVTVANNMKRTTQSPSKSKLTQPTQSRNSQKSLGSVSFSKSTSSIISKTKSSLASKSSIPKPSLTQSKRHVICKRSELSSVSNSQHSVVGKSNDGPMTTSDVDMLGHVSNLRDSNVITMGTTLAQSSCNRVGNTNSAVSPLGKPSGLRVPSPSIGYFSKSDSQPSHSSEDKHSQLPRSDVSSASRFPLIPTFKKPQFSEKVPSVNSKSAIGNTGSSGSAAGFSAQERVKVDLKNTREKESKVSSCSLSSQKNESLQQPCIIQSDTGKLVLDDVTICTSEKISTVKCCEDVQSSSELPPSGCKNYVQESNMYDDYMDEKRKTFCSVECPLFKDSMGSPLQGLSGASGVSGDDLKVSNPGELDICTTNEFSGDLDTIDVHGQPLNECVHPGCEEEISLFVSGEKDALIVNHFTENVAKQPEVLHSVTADPVFLGNVASRKSDVDDLSSSEIQLGNTESVVIPSGPVNTPDCVQSSCNHFEENANSILCGHNMVCDAQAVLEMENRIEVSDNTETNCDSDFLGPFPDCKDLLRESEEQHLLCQLVSEGKDGSHKIDVLTRNERADRDDGPDMQIDCFTGSPDVEQNMDQVKLLMPSSAENKMEDKPLGSYHESFSEKLTSEKHMQYNCSSVANSSNVKVVHVMKQTDQLGTSDGCCPAKDVTATVFSYLNEELENNSELEDMDLVTDSDFSDEEHEGNLKLKEVDLVTKSELISDLDEFSVKGILNQEYLEAEAIHTASDQCGKTKTLLSESVGDPEILNEDTNLSRISEGMSKEDSNSGCIEYNYFGKAETQIGTEKDFSAQVTDQELGSHEEEEEVQVIKIFPDPVAFVTTEEESGTPIPMNKAFSSRDDLQPKEFNVLSDDTLTSESNRVHASGSSSSSTCSSKGNDKTIQMDAKLEKKPDPIIVKPPNAVPFSDEWLAAFEAAGEEILTLKSGRVQHSPTDKSAPEPSPWSPVKKKNNQGVGPFDCTKYTNKGLPPALE</sequence>
<dbReference type="InterPro" id="IPR045882">
    <property type="entry name" value="GPT1/2"/>
</dbReference>
<evidence type="ECO:0000313" key="2">
    <source>
        <dbReference type="EMBL" id="ESQ42327.1"/>
    </source>
</evidence>
<evidence type="ECO:0000256" key="1">
    <source>
        <dbReference type="SAM" id="MobiDB-lite"/>
    </source>
</evidence>
<protein>
    <submittedName>
        <fullName evidence="2">Uncharacterized protein</fullName>
    </submittedName>
</protein>
<gene>
    <name evidence="2" type="ORF">EUTSA_v10012478mg</name>
</gene>
<feature type="region of interest" description="Disordered" evidence="1">
    <location>
        <begin position="1053"/>
        <end position="1072"/>
    </location>
</feature>
<feature type="compositionally biased region" description="Polar residues" evidence="1">
    <location>
        <begin position="348"/>
        <end position="359"/>
    </location>
</feature>
<dbReference type="GO" id="GO:0008017">
    <property type="term" value="F:microtubule binding"/>
    <property type="evidence" value="ECO:0007669"/>
    <property type="project" value="InterPro"/>
</dbReference>
<feature type="compositionally biased region" description="Low complexity" evidence="1">
    <location>
        <begin position="1094"/>
        <end position="1104"/>
    </location>
</feature>
<feature type="region of interest" description="Disordered" evidence="1">
    <location>
        <begin position="270"/>
        <end position="319"/>
    </location>
</feature>
<keyword evidence="3" id="KW-1185">Reference proteome</keyword>
<organism evidence="2 3">
    <name type="scientific">Eutrema salsugineum</name>
    <name type="common">Saltwater cress</name>
    <name type="synonym">Sisymbrium salsugineum</name>
    <dbReference type="NCBI Taxonomy" id="72664"/>
    <lineage>
        <taxon>Eukaryota</taxon>
        <taxon>Viridiplantae</taxon>
        <taxon>Streptophyta</taxon>
        <taxon>Embryophyta</taxon>
        <taxon>Tracheophyta</taxon>
        <taxon>Spermatophyta</taxon>
        <taxon>Magnoliopsida</taxon>
        <taxon>eudicotyledons</taxon>
        <taxon>Gunneridae</taxon>
        <taxon>Pentapetalae</taxon>
        <taxon>rosids</taxon>
        <taxon>malvids</taxon>
        <taxon>Brassicales</taxon>
        <taxon>Brassicaceae</taxon>
        <taxon>Eutremeae</taxon>
        <taxon>Eutrema</taxon>
    </lineage>
</organism>
<dbReference type="Proteomes" id="UP000030689">
    <property type="component" value="Unassembled WGS sequence"/>
</dbReference>
<dbReference type="PANTHER" id="PTHR33737:SF19">
    <property type="entry name" value="BNAA10G12980D PROTEIN"/>
    <property type="match status" value="1"/>
</dbReference>
<feature type="compositionally biased region" description="Polar residues" evidence="1">
    <location>
        <begin position="396"/>
        <end position="405"/>
    </location>
</feature>
<dbReference type="AlphaFoldDB" id="V4LIR9"/>
<feature type="compositionally biased region" description="Low complexity" evidence="1">
    <location>
        <begin position="270"/>
        <end position="285"/>
    </location>
</feature>
<evidence type="ECO:0000313" key="3">
    <source>
        <dbReference type="Proteomes" id="UP000030689"/>
    </source>
</evidence>
<dbReference type="OMA" id="YFSCSPL"/>
<reference evidence="2 3" key="1">
    <citation type="journal article" date="2013" name="Front. Plant Sci.">
        <title>The Reference Genome of the Halophytic Plant Eutrema salsugineum.</title>
        <authorList>
            <person name="Yang R."/>
            <person name="Jarvis D.E."/>
            <person name="Chen H."/>
            <person name="Beilstein M.A."/>
            <person name="Grimwood J."/>
            <person name="Jenkins J."/>
            <person name="Shu S."/>
            <person name="Prochnik S."/>
            <person name="Xin M."/>
            <person name="Ma C."/>
            <person name="Schmutz J."/>
            <person name="Wing R.A."/>
            <person name="Mitchell-Olds T."/>
            <person name="Schumaker K.S."/>
            <person name="Wang X."/>
        </authorList>
    </citation>
    <scope>NUCLEOTIDE SEQUENCE [LARGE SCALE GENOMIC DNA]</scope>
</reference>
<dbReference type="Gramene" id="ESQ42327">
    <property type="protein sequence ID" value="ESQ42327"/>
    <property type="gene ID" value="EUTSA_v10012478mg"/>
</dbReference>
<proteinExistence type="predicted"/>
<feature type="compositionally biased region" description="Polar residues" evidence="1">
    <location>
        <begin position="225"/>
        <end position="249"/>
    </location>
</feature>
<feature type="compositionally biased region" description="Polar residues" evidence="1">
    <location>
        <begin position="299"/>
        <end position="308"/>
    </location>
</feature>
<dbReference type="eggNOG" id="ENOG502RDVU">
    <property type="taxonomic scope" value="Eukaryota"/>
</dbReference>
<feature type="compositionally biased region" description="Low complexity" evidence="1">
    <location>
        <begin position="429"/>
        <end position="443"/>
    </location>
</feature>
<dbReference type="PANTHER" id="PTHR33737">
    <property type="entry name" value="OS05G0121800 PROTEIN"/>
    <property type="match status" value="1"/>
</dbReference>
<dbReference type="EMBL" id="KI517464">
    <property type="protein sequence ID" value="ESQ42327.1"/>
    <property type="molecule type" value="Genomic_DNA"/>
</dbReference>
<feature type="region of interest" description="Disordered" evidence="1">
    <location>
        <begin position="211"/>
        <end position="258"/>
    </location>
</feature>
<dbReference type="KEGG" id="eus:EUTSA_v10012478mg"/>
<feature type="region of interest" description="Disordered" evidence="1">
    <location>
        <begin position="1085"/>
        <end position="1130"/>
    </location>
</feature>
<feature type="region of interest" description="Disordered" evidence="1">
    <location>
        <begin position="1153"/>
        <end position="1201"/>
    </location>
</feature>
<accession>V4LIR9</accession>
<feature type="region of interest" description="Disordered" evidence="1">
    <location>
        <begin position="348"/>
        <end position="443"/>
    </location>
</feature>
<name>V4LIR9_EUTSA</name>